<protein>
    <submittedName>
        <fullName evidence="7">DUF2798 domain-containing protein</fullName>
    </submittedName>
</protein>
<feature type="transmembrane region" description="Helical" evidence="6">
    <location>
        <begin position="194"/>
        <end position="214"/>
    </location>
</feature>
<feature type="transmembrane region" description="Helical" evidence="6">
    <location>
        <begin position="47"/>
        <end position="67"/>
    </location>
</feature>
<name>A0A7J5BPP9_9MICO</name>
<dbReference type="EMBL" id="WBJZ01000015">
    <property type="protein sequence ID" value="KAB1655324.1"/>
    <property type="molecule type" value="Genomic_DNA"/>
</dbReference>
<dbReference type="PANTHER" id="PTHR11706">
    <property type="entry name" value="SOLUTE CARRIER PROTEIN FAMILY 11 MEMBER"/>
    <property type="match status" value="1"/>
</dbReference>
<evidence type="ECO:0000256" key="1">
    <source>
        <dbReference type="ARBA" id="ARBA00004141"/>
    </source>
</evidence>
<feature type="transmembrane region" description="Helical" evidence="6">
    <location>
        <begin position="155"/>
        <end position="174"/>
    </location>
</feature>
<keyword evidence="8" id="KW-1185">Reference proteome</keyword>
<feature type="transmembrane region" description="Helical" evidence="6">
    <location>
        <begin position="122"/>
        <end position="143"/>
    </location>
</feature>
<evidence type="ECO:0000256" key="3">
    <source>
        <dbReference type="ARBA" id="ARBA00022692"/>
    </source>
</evidence>
<dbReference type="OrthoDB" id="9787548at2"/>
<feature type="transmembrane region" description="Helical" evidence="6">
    <location>
        <begin position="241"/>
        <end position="263"/>
    </location>
</feature>
<reference evidence="7 8" key="1">
    <citation type="submission" date="2019-09" db="EMBL/GenBank/DDBJ databases">
        <title>Phylogeny of genus Pseudoclavibacter and closely related genus.</title>
        <authorList>
            <person name="Li Y."/>
        </authorList>
    </citation>
    <scope>NUCLEOTIDE SEQUENCE [LARGE SCALE GENOMIC DNA]</scope>
    <source>
        <strain evidence="7 8">DSM 23821</strain>
    </source>
</reference>
<feature type="transmembrane region" description="Helical" evidence="6">
    <location>
        <begin position="384"/>
        <end position="410"/>
    </location>
</feature>
<keyword evidence="2" id="KW-0813">Transport</keyword>
<dbReference type="GO" id="GO:0034755">
    <property type="term" value="P:iron ion transmembrane transport"/>
    <property type="evidence" value="ECO:0007669"/>
    <property type="project" value="TreeGrafter"/>
</dbReference>
<dbReference type="NCBIfam" id="NF037982">
    <property type="entry name" value="Nramp_1"/>
    <property type="match status" value="1"/>
</dbReference>
<evidence type="ECO:0000256" key="6">
    <source>
        <dbReference type="SAM" id="Phobius"/>
    </source>
</evidence>
<dbReference type="PRINTS" id="PR00447">
    <property type="entry name" value="NATRESASSCMP"/>
</dbReference>
<evidence type="ECO:0000256" key="4">
    <source>
        <dbReference type="ARBA" id="ARBA00022989"/>
    </source>
</evidence>
<dbReference type="GO" id="GO:0005384">
    <property type="term" value="F:manganese ion transmembrane transporter activity"/>
    <property type="evidence" value="ECO:0007669"/>
    <property type="project" value="TreeGrafter"/>
</dbReference>
<keyword evidence="3 6" id="KW-0812">Transmembrane</keyword>
<feature type="transmembrane region" description="Helical" evidence="6">
    <location>
        <begin position="93"/>
        <end position="116"/>
    </location>
</feature>
<keyword evidence="5 6" id="KW-0472">Membrane</keyword>
<feature type="transmembrane region" description="Helical" evidence="6">
    <location>
        <begin position="348"/>
        <end position="372"/>
    </location>
</feature>
<proteinExistence type="predicted"/>
<dbReference type="Pfam" id="PF01566">
    <property type="entry name" value="Nramp"/>
    <property type="match status" value="1"/>
</dbReference>
<comment type="subcellular location">
    <subcellularLocation>
        <location evidence="1">Membrane</location>
        <topology evidence="1">Multi-pass membrane protein</topology>
    </subcellularLocation>
</comment>
<dbReference type="AlphaFoldDB" id="A0A7J5BPP9"/>
<accession>A0A7J5BPP9</accession>
<feature type="transmembrane region" description="Helical" evidence="6">
    <location>
        <begin position="283"/>
        <end position="305"/>
    </location>
</feature>
<dbReference type="PANTHER" id="PTHR11706:SF33">
    <property type="entry name" value="NATURAL RESISTANCE-ASSOCIATED MACROPHAGE PROTEIN 2"/>
    <property type="match status" value="1"/>
</dbReference>
<dbReference type="RefSeq" id="WP_158041089.1">
    <property type="nucleotide sequence ID" value="NZ_JACCFV010000001.1"/>
</dbReference>
<dbReference type="GO" id="GO:0005886">
    <property type="term" value="C:plasma membrane"/>
    <property type="evidence" value="ECO:0007669"/>
    <property type="project" value="TreeGrafter"/>
</dbReference>
<dbReference type="InterPro" id="IPR001046">
    <property type="entry name" value="NRAMP_fam"/>
</dbReference>
<evidence type="ECO:0000256" key="2">
    <source>
        <dbReference type="ARBA" id="ARBA00022448"/>
    </source>
</evidence>
<evidence type="ECO:0000313" key="7">
    <source>
        <dbReference type="EMBL" id="KAB1655324.1"/>
    </source>
</evidence>
<feature type="transmembrane region" description="Helical" evidence="6">
    <location>
        <begin position="325"/>
        <end position="342"/>
    </location>
</feature>
<gene>
    <name evidence="7" type="ORF">F8O01_11895</name>
</gene>
<sequence length="414" mass="43360">MTRVEASTNPPRRRGLVGLLGPAFVAAVAYVDPGNFAANFSAGADYGYLLLWALVLVTLMACAVQYLSAKVGFVTGRSLAELVGERLGRTGRILYWLQATLVVIATDIAEVIGGAVGLHLLFGIPLVVGGVITGVVSLVLLGVHSRFGQRVFERIILVMLLAIPIGFVAGLIVRPPVVSEVLDGLVPRFAGVDTVYLAVAMLGATVMPHVIYLHSTLSRDRHGRTTDDEVPHLLRATRVDVGLAMALAGSINVSMLVLAASAMRASPQAGTFDGIHAALAEGIGPWVAALFAVGLVISGFASTAVGGHAGSSVMDGLVPWNLPIVWRRVVVILPAVALLAVVPDVTGLLVLSQAVLSFGIPFALVPLVWLATRREVMGRWVSARWFNVLMWAIAGTIVAVCVLLLVLSALGVGS</sequence>
<organism evidence="7 8">
    <name type="scientific">Pseudoclavibacter chungangensis</name>
    <dbReference type="NCBI Taxonomy" id="587635"/>
    <lineage>
        <taxon>Bacteria</taxon>
        <taxon>Bacillati</taxon>
        <taxon>Actinomycetota</taxon>
        <taxon>Actinomycetes</taxon>
        <taxon>Micrococcales</taxon>
        <taxon>Microbacteriaceae</taxon>
        <taxon>Pseudoclavibacter</taxon>
    </lineage>
</organism>
<evidence type="ECO:0000256" key="5">
    <source>
        <dbReference type="ARBA" id="ARBA00023136"/>
    </source>
</evidence>
<keyword evidence="4 6" id="KW-1133">Transmembrane helix</keyword>
<comment type="caution">
    <text evidence="7">The sequence shown here is derived from an EMBL/GenBank/DDBJ whole genome shotgun (WGS) entry which is preliminary data.</text>
</comment>
<dbReference type="Proteomes" id="UP000467240">
    <property type="component" value="Unassembled WGS sequence"/>
</dbReference>
<dbReference type="GO" id="GO:0015086">
    <property type="term" value="F:cadmium ion transmembrane transporter activity"/>
    <property type="evidence" value="ECO:0007669"/>
    <property type="project" value="TreeGrafter"/>
</dbReference>
<evidence type="ECO:0000313" key="8">
    <source>
        <dbReference type="Proteomes" id="UP000467240"/>
    </source>
</evidence>